<evidence type="ECO:0000313" key="2">
    <source>
        <dbReference type="Proteomes" id="UP000789366"/>
    </source>
</evidence>
<proteinExistence type="predicted"/>
<feature type="non-terminal residue" evidence="1">
    <location>
        <position position="1"/>
    </location>
</feature>
<gene>
    <name evidence="1" type="ORF">SPELUC_LOCUS14598</name>
</gene>
<name>A0ACA9QHB2_9GLOM</name>
<dbReference type="Proteomes" id="UP000789366">
    <property type="component" value="Unassembled WGS sequence"/>
</dbReference>
<feature type="non-terminal residue" evidence="1">
    <location>
        <position position="292"/>
    </location>
</feature>
<keyword evidence="2" id="KW-1185">Reference proteome</keyword>
<accession>A0ACA9QHB2</accession>
<dbReference type="EMBL" id="CAJVPW010043726">
    <property type="protein sequence ID" value="CAG8752713.1"/>
    <property type="molecule type" value="Genomic_DNA"/>
</dbReference>
<evidence type="ECO:0000313" key="1">
    <source>
        <dbReference type="EMBL" id="CAG8752713.1"/>
    </source>
</evidence>
<protein>
    <submittedName>
        <fullName evidence="1">10963_t:CDS:1</fullName>
    </submittedName>
</protein>
<comment type="caution">
    <text evidence="1">The sequence shown here is derived from an EMBL/GenBank/DDBJ whole genome shotgun (WGS) entry which is preliminary data.</text>
</comment>
<sequence length="292" mass="32924">VKRMTKNNPNFQSQNTVKLNLQSEKNSPLLHQINRYITCAKQCIIITGAGISCSGGIPDFRSSDGLYSKVKCKYPGTFRSGKDLFDARLLTTHESINAFNHFMGILRECILNATPTETHKFIKKLADMKKLKRVYTQNIDNLEELVGLHVDWQFENVKKNKPQVVQLHGTLAKLRCTVCTNICDFTLKYCDTFKQGKAPKCTKCKERENTRKKEGKRPHTIGQLKPTVILYGDSHPKGQEISQIATHDQNKADCLIIVGTSLSIPGVKALIKYFARAVHDRNGYVILVNATD</sequence>
<reference evidence="1" key="1">
    <citation type="submission" date="2021-06" db="EMBL/GenBank/DDBJ databases">
        <authorList>
            <person name="Kallberg Y."/>
            <person name="Tangrot J."/>
            <person name="Rosling A."/>
        </authorList>
    </citation>
    <scope>NUCLEOTIDE SEQUENCE</scope>
    <source>
        <strain evidence="1">28 12/20/2015</strain>
    </source>
</reference>
<organism evidence="1 2">
    <name type="scientific">Cetraspora pellucida</name>
    <dbReference type="NCBI Taxonomy" id="1433469"/>
    <lineage>
        <taxon>Eukaryota</taxon>
        <taxon>Fungi</taxon>
        <taxon>Fungi incertae sedis</taxon>
        <taxon>Mucoromycota</taxon>
        <taxon>Glomeromycotina</taxon>
        <taxon>Glomeromycetes</taxon>
        <taxon>Diversisporales</taxon>
        <taxon>Gigasporaceae</taxon>
        <taxon>Cetraspora</taxon>
    </lineage>
</organism>